<proteinExistence type="predicted"/>
<comment type="caution">
    <text evidence="3">The sequence shown here is derived from an EMBL/GenBank/DDBJ whole genome shotgun (WGS) entry which is preliminary data.</text>
</comment>
<reference evidence="3 4" key="1">
    <citation type="submission" date="2024-01" db="EMBL/GenBank/DDBJ databases">
        <title>Complete genome of Cladobotryum mycophilum ATHUM6906.</title>
        <authorList>
            <person name="Christinaki A.C."/>
            <person name="Myridakis A.I."/>
            <person name="Kouvelis V.N."/>
        </authorList>
    </citation>
    <scope>NUCLEOTIDE SEQUENCE [LARGE SCALE GENOMIC DNA]</scope>
    <source>
        <strain evidence="3 4">ATHUM6906</strain>
    </source>
</reference>
<organism evidence="3 4">
    <name type="scientific">Cladobotryum mycophilum</name>
    <dbReference type="NCBI Taxonomy" id="491253"/>
    <lineage>
        <taxon>Eukaryota</taxon>
        <taxon>Fungi</taxon>
        <taxon>Dikarya</taxon>
        <taxon>Ascomycota</taxon>
        <taxon>Pezizomycotina</taxon>
        <taxon>Sordariomycetes</taxon>
        <taxon>Hypocreomycetidae</taxon>
        <taxon>Hypocreales</taxon>
        <taxon>Hypocreaceae</taxon>
        <taxon>Cladobotryum</taxon>
    </lineage>
</organism>
<protein>
    <recommendedName>
        <fullName evidence="2">NACHT-NTPase and P-loop NTPases N-terminal domain-containing protein</fullName>
    </recommendedName>
</protein>
<dbReference type="Pfam" id="PF17107">
    <property type="entry name" value="SesA"/>
    <property type="match status" value="1"/>
</dbReference>
<feature type="region of interest" description="Disordered" evidence="1">
    <location>
        <begin position="138"/>
        <end position="193"/>
    </location>
</feature>
<dbReference type="Proteomes" id="UP001338125">
    <property type="component" value="Unassembled WGS sequence"/>
</dbReference>
<gene>
    <name evidence="3" type="ORF">PT974_07535</name>
</gene>
<dbReference type="InterPro" id="IPR031352">
    <property type="entry name" value="SesA"/>
</dbReference>
<sequence length="193" mass="21564">MAIAKTLGLIRNLVNTAQFIMETYEDIKDVDGLPEAFHEVNKKLLLVIETLRAANAHARENRSKDEAEAKVVTELLERRQSLHHFCVVGKSGKEDFVETLITGVVEEMQTLTEQRVFKAATQAQIEALARDRDELAKVPPSLPESEYEEPRGSVSLVGDHNHQNNNFGGNQKNVNGNTYESGGGNMTFSRDER</sequence>
<keyword evidence="4" id="KW-1185">Reference proteome</keyword>
<evidence type="ECO:0000313" key="3">
    <source>
        <dbReference type="EMBL" id="KAK5994095.1"/>
    </source>
</evidence>
<name>A0ABR0SQT4_9HYPO</name>
<evidence type="ECO:0000259" key="2">
    <source>
        <dbReference type="Pfam" id="PF17107"/>
    </source>
</evidence>
<accession>A0ABR0SQT4</accession>
<feature type="domain" description="NACHT-NTPase and P-loop NTPases N-terminal" evidence="2">
    <location>
        <begin position="10"/>
        <end position="78"/>
    </location>
</feature>
<evidence type="ECO:0000313" key="4">
    <source>
        <dbReference type="Proteomes" id="UP001338125"/>
    </source>
</evidence>
<evidence type="ECO:0000256" key="1">
    <source>
        <dbReference type="SAM" id="MobiDB-lite"/>
    </source>
</evidence>
<dbReference type="EMBL" id="JAVFKD010000012">
    <property type="protein sequence ID" value="KAK5994095.1"/>
    <property type="molecule type" value="Genomic_DNA"/>
</dbReference>
<feature type="compositionally biased region" description="Low complexity" evidence="1">
    <location>
        <begin position="163"/>
        <end position="177"/>
    </location>
</feature>